<dbReference type="InterPro" id="IPR012338">
    <property type="entry name" value="Beta-lactam/transpept-like"/>
</dbReference>
<dbReference type="GO" id="GO:0009002">
    <property type="term" value="F:serine-type D-Ala-D-Ala carboxypeptidase activity"/>
    <property type="evidence" value="ECO:0007669"/>
    <property type="project" value="UniProtKB-EC"/>
</dbReference>
<organism evidence="4 5">
    <name type="scientific">Planococcus dechangensis</name>
    <dbReference type="NCBI Taxonomy" id="1176255"/>
    <lineage>
        <taxon>Bacteria</taxon>
        <taxon>Bacillati</taxon>
        <taxon>Bacillota</taxon>
        <taxon>Bacilli</taxon>
        <taxon>Bacillales</taxon>
        <taxon>Caryophanaceae</taxon>
        <taxon>Planococcus</taxon>
    </lineage>
</organism>
<evidence type="ECO:0000256" key="1">
    <source>
        <dbReference type="ARBA" id="ARBA00006096"/>
    </source>
</evidence>
<keyword evidence="4" id="KW-0645">Protease</keyword>
<dbReference type="SUPFAM" id="SSF56601">
    <property type="entry name" value="beta-lactamase/transpeptidase-like"/>
    <property type="match status" value="1"/>
</dbReference>
<evidence type="ECO:0000313" key="5">
    <source>
        <dbReference type="Proteomes" id="UP001595932"/>
    </source>
</evidence>
<keyword evidence="3" id="KW-0732">Signal</keyword>
<dbReference type="Pfam" id="PF02113">
    <property type="entry name" value="Peptidase_S13"/>
    <property type="match status" value="1"/>
</dbReference>
<dbReference type="Gene3D" id="3.50.80.20">
    <property type="entry name" value="D-Ala-D-Ala carboxypeptidase C, peptidase S13"/>
    <property type="match status" value="1"/>
</dbReference>
<dbReference type="NCBIfam" id="TIGR00666">
    <property type="entry name" value="PBP4"/>
    <property type="match status" value="1"/>
</dbReference>
<dbReference type="PANTHER" id="PTHR30023">
    <property type="entry name" value="D-ALANYL-D-ALANINE CARBOXYPEPTIDASE"/>
    <property type="match status" value="1"/>
</dbReference>
<feature type="signal peptide" evidence="3">
    <location>
        <begin position="1"/>
        <end position="27"/>
    </location>
</feature>
<dbReference type="RefSeq" id="WP_377278935.1">
    <property type="nucleotide sequence ID" value="NZ_JBHSGL010000005.1"/>
</dbReference>
<dbReference type="EMBL" id="JBHSGL010000005">
    <property type="protein sequence ID" value="MFC4713245.1"/>
    <property type="molecule type" value="Genomic_DNA"/>
</dbReference>
<comment type="caution">
    <text evidence="4">The sequence shown here is derived from an EMBL/GenBank/DDBJ whole genome shotgun (WGS) entry which is preliminary data.</text>
</comment>
<sequence>MAKMKRWKAASLLVIAGILAASPLGMGSEGQVVGADDKYAVLTGEINEILQDERLNGALAGVSIRKADSGEQIYDHFGDTRLKPASNMKLFTMAAALESLGEDHRFSTEIHTDGQLKGKVLHGNLYLKGKGDPTLLEEDFERFAEQLKSQGIQKVKGDLFGDDSWFDDERLSEDMTWKNEVYYVGAQVSALTASPNMDYDAGSIIVEANAGAAAGDEAKVTLSPETDYVTVVNNAKTVASGEPKTLSITRKHGTNEIVVEGNIPEQGSRTREWIAVHEPSGYALSLFDKALRNAGIDRIGQSATAMSVTPDNSRLLVEHQSMTLSELSIPFMKLSNNGHGEALAKQMGKVINGEGSWTAGIDVMESVSSSLGVNIGTVQLRDASGMSHVNLIPANEISQLLFAAQSEPWFDTFLASLPVAGAAERLVGGTLRNRMKGSAAEGNVQAKTGSLSSVSSLAGYATTKDGDRLIFTIVLNNHLSSVTTIENAIAEAIAGYQKE</sequence>
<gene>
    <name evidence="4" type="primary">dacB</name>
    <name evidence="4" type="ORF">ACFO5U_10250</name>
</gene>
<dbReference type="EC" id="3.4.16.4" evidence="4"/>
<dbReference type="InterPro" id="IPR000667">
    <property type="entry name" value="Peptidase_S13"/>
</dbReference>
<proteinExistence type="inferred from homology"/>
<keyword evidence="2 4" id="KW-0378">Hydrolase</keyword>
<dbReference type="Proteomes" id="UP001595932">
    <property type="component" value="Unassembled WGS sequence"/>
</dbReference>
<keyword evidence="5" id="KW-1185">Reference proteome</keyword>
<dbReference type="PRINTS" id="PR00922">
    <property type="entry name" value="DADACBPTASE3"/>
</dbReference>
<comment type="similarity">
    <text evidence="1">Belongs to the peptidase S13 family.</text>
</comment>
<evidence type="ECO:0000256" key="2">
    <source>
        <dbReference type="ARBA" id="ARBA00022801"/>
    </source>
</evidence>
<evidence type="ECO:0000256" key="3">
    <source>
        <dbReference type="SAM" id="SignalP"/>
    </source>
</evidence>
<protein>
    <submittedName>
        <fullName evidence="4">D-alanyl-D-alanine carboxypeptidase/D-alanyl-D-alanine-endopeptidase</fullName>
        <ecNumber evidence="4">3.4.16.4</ecNumber>
    </submittedName>
</protein>
<keyword evidence="4" id="KW-0121">Carboxypeptidase</keyword>
<feature type="chain" id="PRO_5045692143" evidence="3">
    <location>
        <begin position="28"/>
        <end position="499"/>
    </location>
</feature>
<reference evidence="5" key="1">
    <citation type="journal article" date="2019" name="Int. J. Syst. Evol. Microbiol.">
        <title>The Global Catalogue of Microorganisms (GCM) 10K type strain sequencing project: providing services to taxonomists for standard genome sequencing and annotation.</title>
        <authorList>
            <consortium name="The Broad Institute Genomics Platform"/>
            <consortium name="The Broad Institute Genome Sequencing Center for Infectious Disease"/>
            <person name="Wu L."/>
            <person name="Ma J."/>
        </authorList>
    </citation>
    <scope>NUCLEOTIDE SEQUENCE [LARGE SCALE GENOMIC DNA]</scope>
    <source>
        <strain evidence="5">CGMCC 1.12151</strain>
    </source>
</reference>
<accession>A0ABV9MCC6</accession>
<evidence type="ECO:0000313" key="4">
    <source>
        <dbReference type="EMBL" id="MFC4713245.1"/>
    </source>
</evidence>
<dbReference type="Gene3D" id="3.40.710.10">
    <property type="entry name" value="DD-peptidase/beta-lactamase superfamily"/>
    <property type="match status" value="2"/>
</dbReference>
<dbReference type="PANTHER" id="PTHR30023:SF0">
    <property type="entry name" value="PENICILLIN-SENSITIVE CARBOXYPEPTIDASE A"/>
    <property type="match status" value="1"/>
</dbReference>
<name>A0ABV9MCC6_9BACL</name>